<dbReference type="SUPFAM" id="SSF46579">
    <property type="entry name" value="Prefoldin"/>
    <property type="match status" value="1"/>
</dbReference>
<accession>A0A2P6TJQ1</accession>
<dbReference type="InterPro" id="IPR009053">
    <property type="entry name" value="Prefoldin"/>
</dbReference>
<dbReference type="GO" id="GO:1990115">
    <property type="term" value="P:RNA polymerase III assembly"/>
    <property type="evidence" value="ECO:0007669"/>
    <property type="project" value="TreeGrafter"/>
</dbReference>
<evidence type="ECO:0000313" key="2">
    <source>
        <dbReference type="EMBL" id="PRW44299.1"/>
    </source>
</evidence>
<comment type="similarity">
    <text evidence="1">Belongs to the prefoldin subunit alpha family.</text>
</comment>
<dbReference type="AlphaFoldDB" id="A0A2P6TJQ1"/>
<dbReference type="GO" id="GO:0005737">
    <property type="term" value="C:cytoplasm"/>
    <property type="evidence" value="ECO:0007669"/>
    <property type="project" value="TreeGrafter"/>
</dbReference>
<name>A0A2P6TJQ1_CHLSO</name>
<dbReference type="Pfam" id="PF02996">
    <property type="entry name" value="Prefoldin"/>
    <property type="match status" value="1"/>
</dbReference>
<evidence type="ECO:0000313" key="3">
    <source>
        <dbReference type="Proteomes" id="UP000239899"/>
    </source>
</evidence>
<dbReference type="EMBL" id="LHPG02000013">
    <property type="protein sequence ID" value="PRW44299.1"/>
    <property type="molecule type" value="Genomic_DNA"/>
</dbReference>
<organism evidence="2 3">
    <name type="scientific">Chlorella sorokiniana</name>
    <name type="common">Freshwater green alga</name>
    <dbReference type="NCBI Taxonomy" id="3076"/>
    <lineage>
        <taxon>Eukaryota</taxon>
        <taxon>Viridiplantae</taxon>
        <taxon>Chlorophyta</taxon>
        <taxon>core chlorophytes</taxon>
        <taxon>Trebouxiophyceae</taxon>
        <taxon>Chlorellales</taxon>
        <taxon>Chlorellaceae</taxon>
        <taxon>Chlorella clade</taxon>
        <taxon>Chlorella</taxon>
    </lineage>
</organism>
<dbReference type="GO" id="GO:1990114">
    <property type="term" value="P:RNA polymerase II core complex assembly"/>
    <property type="evidence" value="ECO:0007669"/>
    <property type="project" value="TreeGrafter"/>
</dbReference>
<reference evidence="2 3" key="1">
    <citation type="journal article" date="2018" name="Plant J.">
        <title>Genome sequences of Chlorella sorokiniana UTEX 1602 and Micractinium conductrix SAG 241.80: implications to maltose excretion by a green alga.</title>
        <authorList>
            <person name="Arriola M.B."/>
            <person name="Velmurugan N."/>
            <person name="Zhang Y."/>
            <person name="Plunkett M.H."/>
            <person name="Hondzo H."/>
            <person name="Barney B.M."/>
        </authorList>
    </citation>
    <scope>NUCLEOTIDE SEQUENCE [LARGE SCALE GENOMIC DNA]</scope>
    <source>
        <strain evidence="3">UTEX 1602</strain>
    </source>
</reference>
<dbReference type="OrthoDB" id="10267474at2759"/>
<dbReference type="InterPro" id="IPR004127">
    <property type="entry name" value="Prefoldin_subunit_alpha"/>
</dbReference>
<dbReference type="GO" id="GO:0016272">
    <property type="term" value="C:prefoldin complex"/>
    <property type="evidence" value="ECO:0007669"/>
    <property type="project" value="InterPro"/>
</dbReference>
<dbReference type="GO" id="GO:0009409">
    <property type="term" value="P:response to cold"/>
    <property type="evidence" value="ECO:0007669"/>
    <property type="project" value="UniProtKB-ARBA"/>
</dbReference>
<dbReference type="CDD" id="cd23157">
    <property type="entry name" value="Prefoldin_5"/>
    <property type="match status" value="1"/>
</dbReference>
<dbReference type="STRING" id="3076.A0A2P6TJQ1"/>
<gene>
    <name evidence="2" type="ORF">C2E21_6797</name>
</gene>
<dbReference type="GO" id="GO:0006457">
    <property type="term" value="P:protein folding"/>
    <property type="evidence" value="ECO:0007669"/>
    <property type="project" value="InterPro"/>
</dbReference>
<dbReference type="PANTHER" id="PTHR12674">
    <property type="entry name" value="PREFOLDIN SUBUNIT 5"/>
    <property type="match status" value="1"/>
</dbReference>
<sequence length="161" mass="17283">MAGEPVSLNALGPQELVQVRQQLEQELQTMTQNAVALQGTAGKFAAAGQAVEYLQEQKQGQPVLLPLTESLYVGGALESVDSVLLEVGTGYFVERDIEGGVDYCRRKVLFVKDKLEQLSQLVKQRQAMLAQVDALLDQRMGEQQAAGQQAAAGPAAAGQKK</sequence>
<proteinExistence type="inferred from homology"/>
<protein>
    <submittedName>
        <fullName evidence="2">Prefoldin subunit 5</fullName>
    </submittedName>
</protein>
<dbReference type="InterPro" id="IPR011599">
    <property type="entry name" value="PFD_alpha_archaea"/>
</dbReference>
<dbReference type="NCBIfam" id="TIGR00293">
    <property type="entry name" value="prefoldin subunit alpha"/>
    <property type="match status" value="1"/>
</dbReference>
<dbReference type="GO" id="GO:0051082">
    <property type="term" value="F:unfolded protein binding"/>
    <property type="evidence" value="ECO:0007669"/>
    <property type="project" value="InterPro"/>
</dbReference>
<dbReference type="Gene3D" id="1.10.287.370">
    <property type="match status" value="1"/>
</dbReference>
<dbReference type="PANTHER" id="PTHR12674:SF2">
    <property type="entry name" value="PREFOLDIN SUBUNIT 5"/>
    <property type="match status" value="1"/>
</dbReference>
<keyword evidence="3" id="KW-1185">Reference proteome</keyword>
<dbReference type="Proteomes" id="UP000239899">
    <property type="component" value="Unassembled WGS sequence"/>
</dbReference>
<evidence type="ECO:0000256" key="1">
    <source>
        <dbReference type="ARBA" id="ARBA00010048"/>
    </source>
</evidence>
<comment type="caution">
    <text evidence="2">The sequence shown here is derived from an EMBL/GenBank/DDBJ whole genome shotgun (WGS) entry which is preliminary data.</text>
</comment>
<dbReference type="GO" id="GO:1990113">
    <property type="term" value="P:RNA polymerase I assembly"/>
    <property type="evidence" value="ECO:0007669"/>
    <property type="project" value="TreeGrafter"/>
</dbReference>